<dbReference type="AlphaFoldDB" id="A0AAV6L0N1"/>
<keyword evidence="5 8" id="KW-1133">Transmembrane helix</keyword>
<dbReference type="SUPFAM" id="SSF103473">
    <property type="entry name" value="MFS general substrate transporter"/>
    <property type="match status" value="1"/>
</dbReference>
<feature type="transmembrane region" description="Helical" evidence="8">
    <location>
        <begin position="54"/>
        <end position="75"/>
    </location>
</feature>
<evidence type="ECO:0000256" key="7">
    <source>
        <dbReference type="ARBA" id="ARBA00044504"/>
    </source>
</evidence>
<name>A0AAV6L0N1_9ERIC</name>
<evidence type="ECO:0000259" key="9">
    <source>
        <dbReference type="PROSITE" id="PS50850"/>
    </source>
</evidence>
<organism evidence="10 11">
    <name type="scientific">Rhododendron griersonianum</name>
    <dbReference type="NCBI Taxonomy" id="479676"/>
    <lineage>
        <taxon>Eukaryota</taxon>
        <taxon>Viridiplantae</taxon>
        <taxon>Streptophyta</taxon>
        <taxon>Embryophyta</taxon>
        <taxon>Tracheophyta</taxon>
        <taxon>Spermatophyta</taxon>
        <taxon>Magnoliopsida</taxon>
        <taxon>eudicotyledons</taxon>
        <taxon>Gunneridae</taxon>
        <taxon>Pentapetalae</taxon>
        <taxon>asterids</taxon>
        <taxon>Ericales</taxon>
        <taxon>Ericaceae</taxon>
        <taxon>Ericoideae</taxon>
        <taxon>Rhodoreae</taxon>
        <taxon>Rhododendron</taxon>
    </lineage>
</organism>
<evidence type="ECO:0000256" key="2">
    <source>
        <dbReference type="ARBA" id="ARBA00010992"/>
    </source>
</evidence>
<dbReference type="EMBL" id="JACTNZ010000003">
    <property type="protein sequence ID" value="KAG5558215.1"/>
    <property type="molecule type" value="Genomic_DNA"/>
</dbReference>
<evidence type="ECO:0000313" key="10">
    <source>
        <dbReference type="EMBL" id="KAG5558215.1"/>
    </source>
</evidence>
<dbReference type="GO" id="GO:1904659">
    <property type="term" value="P:D-glucose transmembrane transport"/>
    <property type="evidence" value="ECO:0007669"/>
    <property type="project" value="TreeGrafter"/>
</dbReference>
<dbReference type="GO" id="GO:0016020">
    <property type="term" value="C:membrane"/>
    <property type="evidence" value="ECO:0007669"/>
    <property type="project" value="UniProtKB-SubCell"/>
</dbReference>
<comment type="caution">
    <text evidence="10">The sequence shown here is derived from an EMBL/GenBank/DDBJ whole genome shotgun (WGS) entry which is preliminary data.</text>
</comment>
<dbReference type="GO" id="GO:0022857">
    <property type="term" value="F:transmembrane transporter activity"/>
    <property type="evidence" value="ECO:0007669"/>
    <property type="project" value="InterPro"/>
</dbReference>
<evidence type="ECO:0000256" key="1">
    <source>
        <dbReference type="ARBA" id="ARBA00004141"/>
    </source>
</evidence>
<keyword evidence="4 8" id="KW-0812">Transmembrane</keyword>
<feature type="domain" description="Major facilitator superfamily (MFS) profile" evidence="9">
    <location>
        <begin position="1"/>
        <end position="79"/>
    </location>
</feature>
<comment type="similarity">
    <text evidence="2">Belongs to the major facilitator superfamily. Sugar transporter (TC 2.A.1.1) family.</text>
</comment>
<keyword evidence="6 8" id="KW-0472">Membrane</keyword>
<evidence type="ECO:0000313" key="11">
    <source>
        <dbReference type="Proteomes" id="UP000823749"/>
    </source>
</evidence>
<evidence type="ECO:0000256" key="4">
    <source>
        <dbReference type="ARBA" id="ARBA00022692"/>
    </source>
</evidence>
<dbReference type="PROSITE" id="PS50850">
    <property type="entry name" value="MFS"/>
    <property type="match status" value="1"/>
</dbReference>
<dbReference type="Proteomes" id="UP000823749">
    <property type="component" value="Chromosome 3"/>
</dbReference>
<evidence type="ECO:0000256" key="3">
    <source>
        <dbReference type="ARBA" id="ARBA00022448"/>
    </source>
</evidence>
<comment type="subcellular location">
    <subcellularLocation>
        <location evidence="1">Membrane</location>
        <topology evidence="1">Multi-pass membrane protein</topology>
    </subcellularLocation>
</comment>
<gene>
    <name evidence="10" type="ORF">RHGRI_008219</name>
</gene>
<dbReference type="InterPro" id="IPR020846">
    <property type="entry name" value="MFS_dom"/>
</dbReference>
<keyword evidence="11" id="KW-1185">Reference proteome</keyword>
<evidence type="ECO:0000256" key="5">
    <source>
        <dbReference type="ARBA" id="ARBA00022989"/>
    </source>
</evidence>
<sequence>MISEIFPLRLRGRGLSIAMLVNFGANAIVTFSFSPLTVLKLFNHSNLAALLGSGALFFIFGGIAIISLAFIYFIVPETKGLSLEEIEAKLL</sequence>
<dbReference type="InterPro" id="IPR036259">
    <property type="entry name" value="MFS_trans_sf"/>
</dbReference>
<dbReference type="InterPro" id="IPR050820">
    <property type="entry name" value="MFS_Sugar_Transporter"/>
</dbReference>
<protein>
    <recommendedName>
        <fullName evidence="9">Major facilitator superfamily (MFS) profile domain-containing protein</fullName>
    </recommendedName>
</protein>
<evidence type="ECO:0000256" key="6">
    <source>
        <dbReference type="ARBA" id="ARBA00023136"/>
    </source>
</evidence>
<dbReference type="PANTHER" id="PTHR48023">
    <property type="entry name" value="D-XYLOSE-PROTON SYMPORTER-LIKE 2"/>
    <property type="match status" value="1"/>
</dbReference>
<keyword evidence="3" id="KW-0813">Transport</keyword>
<reference evidence="10" key="1">
    <citation type="submission" date="2020-08" db="EMBL/GenBank/DDBJ databases">
        <title>Plant Genome Project.</title>
        <authorList>
            <person name="Zhang R.-G."/>
        </authorList>
    </citation>
    <scope>NUCLEOTIDE SEQUENCE</scope>
    <source>
        <strain evidence="10">WSP0</strain>
        <tissue evidence="10">Leaf</tissue>
    </source>
</reference>
<proteinExistence type="inferred from homology"/>
<evidence type="ECO:0000256" key="8">
    <source>
        <dbReference type="SAM" id="Phobius"/>
    </source>
</evidence>
<dbReference type="Pfam" id="PF00083">
    <property type="entry name" value="Sugar_tr"/>
    <property type="match status" value="1"/>
</dbReference>
<dbReference type="InterPro" id="IPR005828">
    <property type="entry name" value="MFS_sugar_transport-like"/>
</dbReference>
<comment type="similarity">
    <text evidence="7">Belongs to the major facilitator superfamily. Phosphate:H(+) symporter (TC 2.A.1.9) family.</text>
</comment>
<dbReference type="Gene3D" id="1.20.1250.20">
    <property type="entry name" value="MFS general substrate transporter like domains"/>
    <property type="match status" value="1"/>
</dbReference>
<accession>A0AAV6L0N1</accession>
<feature type="transmembrane region" description="Helical" evidence="8">
    <location>
        <begin position="12"/>
        <end position="34"/>
    </location>
</feature>
<dbReference type="PANTHER" id="PTHR48023:SF4">
    <property type="entry name" value="D-XYLOSE-PROTON SYMPORTER-LIKE 2"/>
    <property type="match status" value="1"/>
</dbReference>